<feature type="region of interest" description="Disordered" evidence="1">
    <location>
        <begin position="244"/>
        <end position="283"/>
    </location>
</feature>
<proteinExistence type="predicted"/>
<accession>A0ABT1QQF3</accession>
<feature type="region of interest" description="Disordered" evidence="1">
    <location>
        <begin position="1"/>
        <end position="24"/>
    </location>
</feature>
<dbReference type="RefSeq" id="WP_255913289.1">
    <property type="nucleotide sequence ID" value="NZ_JANFQO010000005.1"/>
</dbReference>
<protein>
    <recommendedName>
        <fullName evidence="4">PGAP1-like protein</fullName>
    </recommendedName>
</protein>
<organism evidence="2 3">
    <name type="scientific">Tahibacter harae</name>
    <dbReference type="NCBI Taxonomy" id="2963937"/>
    <lineage>
        <taxon>Bacteria</taxon>
        <taxon>Pseudomonadati</taxon>
        <taxon>Pseudomonadota</taxon>
        <taxon>Gammaproteobacteria</taxon>
        <taxon>Lysobacterales</taxon>
        <taxon>Rhodanobacteraceae</taxon>
        <taxon>Tahibacter</taxon>
    </lineage>
</organism>
<evidence type="ECO:0000256" key="1">
    <source>
        <dbReference type="SAM" id="MobiDB-lite"/>
    </source>
</evidence>
<dbReference type="Proteomes" id="UP001165498">
    <property type="component" value="Unassembled WGS sequence"/>
</dbReference>
<evidence type="ECO:0000313" key="3">
    <source>
        <dbReference type="Proteomes" id="UP001165498"/>
    </source>
</evidence>
<gene>
    <name evidence="2" type="ORF">NM961_07335</name>
</gene>
<sequence>MRAYAAGRSVEASGSFPRRRRTRAGGGFVNFTDAPGSAVAQSRRTAGRTPSNLACGGYRVRLRSGFAAAAGRPASGGLPFSFGVAAMRAVYSGRPLRSARVLSAVFAVLMHCSAAAGADDSLPGGTAHTGLPNPERAAACASTRLVTHLFTQASAPGPDVFFDPRWQQRNYGAACPAPQEMLRFEDAACVDESDPIHPFRHRCSAAACCGAPPPEPPCDQGAEQGLPAEAIDVEAATEVAETRGLLSQLYPDKDTRTGDFRDSQPCTPSIGEEPLPAEVDAPPSDRDLAAVETLERYEQGRGAALAAAQNSRMPFQFPAISIPDDICWRRFDSGSWDIASCAQQLRGDQPFDGRDVIYVHGLATDHLKNYIGNYAPAKLRWPQDAHEFTDSSGYFRQYAERYWRDHIREHLSVPGPTPDPLTGWQWWASSGDPGPLYRPKYNRYLIVAWSSNQRLVYAQHAFLQQVAEAIAYNKNVVTPPNFPANERRPFCANGCVVISHSTGGLLVSSAFGAVQRGDYGSRMKDLLKHIRVHVAFSGAISGSRLATAALAVSRALMPSDGGTHLCRLVSEVFATPALCAVTREAAGAETAPAARPGENVADFLERSILTDLMPVVAQRVWGPVLSGSPVITLTVAGGHPTGNYTTLTKLLLPGIDDGVVSANSACGNPLPVAPDGGFAPSGVIVGSLLKSFDLGDNRWRAAKLLISQKHLMRGQHPGGLSYLAGMCTPYLSATGMVLPVANTLSGTPWDTRARYPNHYSLLQSVADHSYDGGGVAANPWPSAFAEGAGVQRRYLSREWNNIEESSAVTDAGIFQQFPDGTYLVKPAFAQSVEIVRGKKIKFRLFRRTRYLWFWKRTYERLAGWENKQSSHYVYEFVARR</sequence>
<comment type="caution">
    <text evidence="2">The sequence shown here is derived from an EMBL/GenBank/DDBJ whole genome shotgun (WGS) entry which is preliminary data.</text>
</comment>
<name>A0ABT1QQF3_9GAMM</name>
<evidence type="ECO:0008006" key="4">
    <source>
        <dbReference type="Google" id="ProtNLM"/>
    </source>
</evidence>
<dbReference type="EMBL" id="JANFQO010000005">
    <property type="protein sequence ID" value="MCQ4164520.1"/>
    <property type="molecule type" value="Genomic_DNA"/>
</dbReference>
<keyword evidence="3" id="KW-1185">Reference proteome</keyword>
<reference evidence="2" key="1">
    <citation type="submission" date="2022-07" db="EMBL/GenBank/DDBJ databases">
        <title>Tahibacter sp., a new gammaproteobacterium isolated from the silt sample collected at pig farm.</title>
        <authorList>
            <person name="Chen H."/>
        </authorList>
    </citation>
    <scope>NUCLEOTIDE SEQUENCE</scope>
    <source>
        <strain evidence="2">P2K</strain>
    </source>
</reference>
<evidence type="ECO:0000313" key="2">
    <source>
        <dbReference type="EMBL" id="MCQ4164520.1"/>
    </source>
</evidence>
<feature type="compositionally biased region" description="Basic and acidic residues" evidence="1">
    <location>
        <begin position="251"/>
        <end position="262"/>
    </location>
</feature>